<dbReference type="InterPro" id="IPR002047">
    <property type="entry name" value="Adipokinetic_hormone_CS"/>
</dbReference>
<reference evidence="12" key="1">
    <citation type="journal article" date="2023" name="IScience">
        <title>Live-bearing cockroach genome reveals convergent evolutionary mechanisms linked to viviparity in insects and beyond.</title>
        <authorList>
            <person name="Fouks B."/>
            <person name="Harrison M.C."/>
            <person name="Mikhailova A.A."/>
            <person name="Marchal E."/>
            <person name="English S."/>
            <person name="Carruthers M."/>
            <person name="Jennings E.C."/>
            <person name="Chiamaka E.L."/>
            <person name="Frigard R.A."/>
            <person name="Pippel M."/>
            <person name="Attardo G.M."/>
            <person name="Benoit J.B."/>
            <person name="Bornberg-Bauer E."/>
            <person name="Tobe S.S."/>
        </authorList>
    </citation>
    <scope>NUCLEOTIDE SEQUENCE</scope>
    <source>
        <strain evidence="12">Stay&amp;Tobe</strain>
    </source>
</reference>
<dbReference type="AlphaFoldDB" id="A0AAD8ELS2"/>
<comment type="similarity">
    <text evidence="3">Belongs to the AKH/HRTH/RPCH family.</text>
</comment>
<evidence type="ECO:0000313" key="12">
    <source>
        <dbReference type="EMBL" id="KAJ9594237.1"/>
    </source>
</evidence>
<evidence type="ECO:0000313" key="13">
    <source>
        <dbReference type="Proteomes" id="UP001233999"/>
    </source>
</evidence>
<name>A0AAD8ELS2_DIPPU</name>
<protein>
    <submittedName>
        <fullName evidence="12">Uncharacterized protein</fullName>
    </submittedName>
</protein>
<reference evidence="12" key="2">
    <citation type="submission" date="2023-05" db="EMBL/GenBank/DDBJ databases">
        <authorList>
            <person name="Fouks B."/>
        </authorList>
    </citation>
    <scope>NUCLEOTIDE SEQUENCE</scope>
    <source>
        <strain evidence="12">Stay&amp;Tobe</strain>
        <tissue evidence="12">Testes</tissue>
    </source>
</reference>
<evidence type="ECO:0000256" key="9">
    <source>
        <dbReference type="ARBA" id="ARBA00023283"/>
    </source>
</evidence>
<sequence length="75" mass="8458">MNHMMQMMLVVLALVLVICEAQVNFSPGWGTGKRSAVQDGPCKGSTESLMYIYKLVQVHVKTFIFTTEGHYQFDT</sequence>
<keyword evidence="8" id="KW-0027">Amidation</keyword>
<accession>A0AAD8ELS2</accession>
<organism evidence="12 13">
    <name type="scientific">Diploptera punctata</name>
    <name type="common">Pacific beetle cockroach</name>
    <dbReference type="NCBI Taxonomy" id="6984"/>
    <lineage>
        <taxon>Eukaryota</taxon>
        <taxon>Metazoa</taxon>
        <taxon>Ecdysozoa</taxon>
        <taxon>Arthropoda</taxon>
        <taxon>Hexapoda</taxon>
        <taxon>Insecta</taxon>
        <taxon>Pterygota</taxon>
        <taxon>Neoptera</taxon>
        <taxon>Polyneoptera</taxon>
        <taxon>Dictyoptera</taxon>
        <taxon>Blattodea</taxon>
        <taxon>Blaberoidea</taxon>
        <taxon>Blaberidae</taxon>
        <taxon>Diplopterinae</taxon>
        <taxon>Diploptera</taxon>
    </lineage>
</organism>
<keyword evidence="5" id="KW-0165">Cleavage on pair of basic residues</keyword>
<evidence type="ECO:0000256" key="4">
    <source>
        <dbReference type="ARBA" id="ARBA00022525"/>
    </source>
</evidence>
<dbReference type="PROSITE" id="PS00256">
    <property type="entry name" value="AKH"/>
    <property type="match status" value="1"/>
</dbReference>
<keyword evidence="10" id="KW-0527">Neuropeptide</keyword>
<evidence type="ECO:0000256" key="1">
    <source>
        <dbReference type="ARBA" id="ARBA00003385"/>
    </source>
</evidence>
<keyword evidence="13" id="KW-1185">Reference proteome</keyword>
<evidence type="ECO:0000256" key="2">
    <source>
        <dbReference type="ARBA" id="ARBA00004613"/>
    </source>
</evidence>
<evidence type="ECO:0000256" key="10">
    <source>
        <dbReference type="ARBA" id="ARBA00023320"/>
    </source>
</evidence>
<dbReference type="EMBL" id="JASPKZ010003064">
    <property type="protein sequence ID" value="KAJ9594237.1"/>
    <property type="molecule type" value="Genomic_DNA"/>
</dbReference>
<dbReference type="InterPro" id="IPR010475">
    <property type="entry name" value="AKH/RPCH_hormone"/>
</dbReference>
<dbReference type="Pfam" id="PF06377">
    <property type="entry name" value="Adipokin_hormo"/>
    <property type="match status" value="1"/>
</dbReference>
<comment type="caution">
    <text evidence="12">The sequence shown here is derived from an EMBL/GenBank/DDBJ whole genome shotgun (WGS) entry which is preliminary data.</text>
</comment>
<dbReference type="GO" id="GO:0005576">
    <property type="term" value="C:extracellular region"/>
    <property type="evidence" value="ECO:0007669"/>
    <property type="project" value="UniProtKB-SubCell"/>
</dbReference>
<feature type="chain" id="PRO_5042212709" evidence="11">
    <location>
        <begin position="22"/>
        <end position="75"/>
    </location>
</feature>
<keyword evidence="6" id="KW-0372">Hormone</keyword>
<proteinExistence type="inferred from homology"/>
<evidence type="ECO:0000256" key="7">
    <source>
        <dbReference type="ARBA" id="ARBA00022729"/>
    </source>
</evidence>
<gene>
    <name evidence="12" type="ORF">L9F63_014397</name>
</gene>
<feature type="signal peptide" evidence="11">
    <location>
        <begin position="1"/>
        <end position="21"/>
    </location>
</feature>
<evidence type="ECO:0000256" key="8">
    <source>
        <dbReference type="ARBA" id="ARBA00022815"/>
    </source>
</evidence>
<comment type="function">
    <text evidence="1">Hypertrehalosaemic factors are neuropeptides that elevate the level of trehalose in the hemolymph (trehalose is the major carbohydrate in the hemolymph of insects).</text>
</comment>
<keyword evidence="9" id="KW-0873">Pyrrolidone carboxylic acid</keyword>
<dbReference type="GO" id="GO:0005179">
    <property type="term" value="F:hormone activity"/>
    <property type="evidence" value="ECO:0007669"/>
    <property type="project" value="UniProtKB-KW"/>
</dbReference>
<evidence type="ECO:0000256" key="3">
    <source>
        <dbReference type="ARBA" id="ARBA00006145"/>
    </source>
</evidence>
<keyword evidence="7 11" id="KW-0732">Signal</keyword>
<dbReference type="Proteomes" id="UP001233999">
    <property type="component" value="Unassembled WGS sequence"/>
</dbReference>
<evidence type="ECO:0000256" key="11">
    <source>
        <dbReference type="SAM" id="SignalP"/>
    </source>
</evidence>
<keyword evidence="4" id="KW-0964">Secreted</keyword>
<evidence type="ECO:0000256" key="6">
    <source>
        <dbReference type="ARBA" id="ARBA00022702"/>
    </source>
</evidence>
<comment type="subcellular location">
    <subcellularLocation>
        <location evidence="2">Secreted</location>
    </subcellularLocation>
</comment>
<dbReference type="GO" id="GO:0007218">
    <property type="term" value="P:neuropeptide signaling pathway"/>
    <property type="evidence" value="ECO:0007669"/>
    <property type="project" value="UniProtKB-KW"/>
</dbReference>
<evidence type="ECO:0000256" key="5">
    <source>
        <dbReference type="ARBA" id="ARBA00022685"/>
    </source>
</evidence>